<feature type="domain" description="VOC" evidence="1">
    <location>
        <begin position="166"/>
        <end position="282"/>
    </location>
</feature>
<dbReference type="SUPFAM" id="SSF54593">
    <property type="entry name" value="Glyoxalase/Bleomycin resistance protein/Dihydroxybiphenyl dioxygenase"/>
    <property type="match status" value="1"/>
</dbReference>
<dbReference type="RefSeq" id="WP_132477541.1">
    <property type="nucleotide sequence ID" value="NZ_JBHRVM010000001.1"/>
</dbReference>
<organism evidence="2 3">
    <name type="scientific">Paracandidimonas soli</name>
    <dbReference type="NCBI Taxonomy" id="1917182"/>
    <lineage>
        <taxon>Bacteria</taxon>
        <taxon>Pseudomonadati</taxon>
        <taxon>Pseudomonadota</taxon>
        <taxon>Betaproteobacteria</taxon>
        <taxon>Burkholderiales</taxon>
        <taxon>Alcaligenaceae</taxon>
        <taxon>Paracandidimonas</taxon>
    </lineage>
</organism>
<dbReference type="AlphaFoldDB" id="A0A4R3UY58"/>
<evidence type="ECO:0000259" key="1">
    <source>
        <dbReference type="PROSITE" id="PS51819"/>
    </source>
</evidence>
<dbReference type="EMBL" id="SMBX01000007">
    <property type="protein sequence ID" value="TCU96060.1"/>
    <property type="molecule type" value="Genomic_DNA"/>
</dbReference>
<comment type="caution">
    <text evidence="2">The sequence shown here is derived from an EMBL/GenBank/DDBJ whole genome shotgun (WGS) entry which is preliminary data.</text>
</comment>
<reference evidence="2 3" key="1">
    <citation type="submission" date="2019-03" db="EMBL/GenBank/DDBJ databases">
        <title>Genomic Encyclopedia of Type Strains, Phase IV (KMG-IV): sequencing the most valuable type-strain genomes for metagenomic binning, comparative biology and taxonomic classification.</title>
        <authorList>
            <person name="Goeker M."/>
        </authorList>
    </citation>
    <scope>NUCLEOTIDE SEQUENCE [LARGE SCALE GENOMIC DNA]</scope>
    <source>
        <strain evidence="2 3">DSM 100048</strain>
    </source>
</reference>
<accession>A0A4R3UY58</accession>
<dbReference type="Pfam" id="PF13468">
    <property type="entry name" value="Glyoxalase_3"/>
    <property type="match status" value="1"/>
</dbReference>
<keyword evidence="3" id="KW-1185">Reference proteome</keyword>
<gene>
    <name evidence="2" type="ORF">EV686_107118</name>
</gene>
<dbReference type="PANTHER" id="PTHR40265">
    <property type="entry name" value="BLL2707 PROTEIN"/>
    <property type="match status" value="1"/>
</dbReference>
<dbReference type="InterPro" id="IPR037523">
    <property type="entry name" value="VOC_core"/>
</dbReference>
<dbReference type="InterPro" id="IPR029068">
    <property type="entry name" value="Glyas_Bleomycin-R_OHBP_Dase"/>
</dbReference>
<dbReference type="InterPro" id="IPR025870">
    <property type="entry name" value="Glyoxalase-like_dom"/>
</dbReference>
<evidence type="ECO:0000313" key="2">
    <source>
        <dbReference type="EMBL" id="TCU96060.1"/>
    </source>
</evidence>
<sequence length="282" mass="31331">MTANVGRVDHPVIAVRDLERTREQFKRLGFVVPPIGRHQEWGTENLCIMFPHDYLEIRGIGDPDKFLAGVDSFLQKGQGFYSVAFNVESAQDSYQAGLDSGLDIQPPKHLNRKLVLEDRTLDLHFRTVILGHDLYPGLTHANLCQHLTADTLRQPGWMDHPNGVIAFGRLAGVVSDFDAAAAAYVRLIGADNVRREPDRILLNFGEGADIELIGEAEAQRRGDAQPQLGRDYLASATLLVRDARATAALLRENGIRFQERGEGLLKVEPEDACGAHLYFRQA</sequence>
<dbReference type="PROSITE" id="PS51819">
    <property type="entry name" value="VOC"/>
    <property type="match status" value="1"/>
</dbReference>
<proteinExistence type="predicted"/>
<dbReference type="Proteomes" id="UP000294692">
    <property type="component" value="Unassembled WGS sequence"/>
</dbReference>
<dbReference type="PANTHER" id="PTHR40265:SF1">
    <property type="entry name" value="GLYOXALASE-LIKE DOMAIN-CONTAINING PROTEIN"/>
    <property type="match status" value="1"/>
</dbReference>
<dbReference type="Gene3D" id="3.10.180.10">
    <property type="entry name" value="2,3-Dihydroxybiphenyl 1,2-Dioxygenase, domain 1"/>
    <property type="match status" value="2"/>
</dbReference>
<evidence type="ECO:0000313" key="3">
    <source>
        <dbReference type="Proteomes" id="UP000294692"/>
    </source>
</evidence>
<name>A0A4R3UY58_9BURK</name>
<protein>
    <submittedName>
        <fullName evidence="2">Glyoxalase-like protein</fullName>
    </submittedName>
</protein>
<dbReference type="OrthoDB" id="9812467at2"/>